<dbReference type="EMBL" id="JAHRHJ020000004">
    <property type="protein sequence ID" value="KAH9317512.1"/>
    <property type="molecule type" value="Genomic_DNA"/>
</dbReference>
<protein>
    <recommendedName>
        <fullName evidence="6">Glycosyltransferase 61 catalytic domain-containing protein</fullName>
    </recommendedName>
</protein>
<evidence type="ECO:0000313" key="7">
    <source>
        <dbReference type="EMBL" id="KAH9317512.1"/>
    </source>
</evidence>
<dbReference type="PANTHER" id="PTHR20961">
    <property type="entry name" value="GLYCOSYLTRANSFERASE"/>
    <property type="match status" value="1"/>
</dbReference>
<evidence type="ECO:0000256" key="3">
    <source>
        <dbReference type="ARBA" id="ARBA00022679"/>
    </source>
</evidence>
<keyword evidence="8" id="KW-1185">Reference proteome</keyword>
<dbReference type="OMA" id="VAFRCIL"/>
<comment type="caution">
    <text evidence="7">The sequence shown here is derived from an EMBL/GenBank/DDBJ whole genome shotgun (WGS) entry which is preliminary data.</text>
</comment>
<evidence type="ECO:0000256" key="2">
    <source>
        <dbReference type="ARBA" id="ARBA00022676"/>
    </source>
</evidence>
<dbReference type="InterPro" id="IPR007657">
    <property type="entry name" value="Glycosyltransferase_61"/>
</dbReference>
<keyword evidence="2" id="KW-0328">Glycosyltransferase</keyword>
<gene>
    <name evidence="7" type="ORF">KI387_019281</name>
</gene>
<reference evidence="7 8" key="1">
    <citation type="journal article" date="2021" name="Nat. Plants">
        <title>The Taxus genome provides insights into paclitaxel biosynthesis.</title>
        <authorList>
            <person name="Xiong X."/>
            <person name="Gou J."/>
            <person name="Liao Q."/>
            <person name="Li Y."/>
            <person name="Zhou Q."/>
            <person name="Bi G."/>
            <person name="Li C."/>
            <person name="Du R."/>
            <person name="Wang X."/>
            <person name="Sun T."/>
            <person name="Guo L."/>
            <person name="Liang H."/>
            <person name="Lu P."/>
            <person name="Wu Y."/>
            <person name="Zhang Z."/>
            <person name="Ro D.K."/>
            <person name="Shang Y."/>
            <person name="Huang S."/>
            <person name="Yan J."/>
        </authorList>
    </citation>
    <scope>NUCLEOTIDE SEQUENCE [LARGE SCALE GENOMIC DNA]</scope>
    <source>
        <strain evidence="7">Ta-2019</strain>
    </source>
</reference>
<dbReference type="Proteomes" id="UP000824469">
    <property type="component" value="Unassembled WGS sequence"/>
</dbReference>
<keyword evidence="4" id="KW-0325">Glycoprotein</keyword>
<evidence type="ECO:0000256" key="1">
    <source>
        <dbReference type="ARBA" id="ARBA00004323"/>
    </source>
</evidence>
<keyword evidence="3" id="KW-0808">Transferase</keyword>
<comment type="subcellular location">
    <subcellularLocation>
        <location evidence="1">Golgi apparatus membrane</location>
        <topology evidence="1">Single-pass type II membrane protein</topology>
    </subcellularLocation>
</comment>
<evidence type="ECO:0000313" key="8">
    <source>
        <dbReference type="Proteomes" id="UP000824469"/>
    </source>
</evidence>
<dbReference type="AlphaFoldDB" id="A0AA38LE11"/>
<dbReference type="GO" id="GO:0016763">
    <property type="term" value="F:pentosyltransferase activity"/>
    <property type="evidence" value="ECO:0007669"/>
    <property type="project" value="UniProtKB-ARBA"/>
</dbReference>
<evidence type="ECO:0000259" key="6">
    <source>
        <dbReference type="Pfam" id="PF04577"/>
    </source>
</evidence>
<name>A0AA38LE11_TAXCH</name>
<proteinExistence type="predicted"/>
<dbReference type="InterPro" id="IPR049625">
    <property type="entry name" value="Glyco_transf_61_cat"/>
</dbReference>
<feature type="compositionally biased region" description="Basic residues" evidence="5">
    <location>
        <begin position="1"/>
        <end position="12"/>
    </location>
</feature>
<feature type="region of interest" description="Disordered" evidence="5">
    <location>
        <begin position="1"/>
        <end position="22"/>
    </location>
</feature>
<dbReference type="Pfam" id="PF04577">
    <property type="entry name" value="Glyco_transf_61"/>
    <property type="match status" value="1"/>
</dbReference>
<evidence type="ECO:0000256" key="4">
    <source>
        <dbReference type="ARBA" id="ARBA00023180"/>
    </source>
</evidence>
<sequence length="565" mass="64305">MQLRSKMKKRRANPSPKNRQMTQFQPSFSAGRMIQLLLLCVIFLVVYGVIQFHWWLGNHGLLIPVSSPNKIEQHSELQLHFLRRADSLLAQVYHEERFPALNGTDQKLRAVTISGYCRGKTGKSESRPKHAIFRDAVLAERKLYVPSTINCSTLPRDVYLGTKFNPGQGSTPKIDIMVVPWADTFEDFQPHVSCGERVYEPSVFFSFINWPQYGHAMFNGISLLWEIFRGPLSTAGKNVRLYAYGDSIVSHQRQEAQEVLPFFDVKTLRPLMSMFSYQPVRSLANLLMQSDRHPVCFSYVLLGLSGADLDHYNFHAPLKQWREFAQDVKVHFNVRDPPRTSNGVLQRVAPLDAVGKINPDTELGEVKAISWKELPGRPRLTIVDRRSNRVIVNVKELDQIAVKSGFFKSVEVAYLEGMNLQEQVELMGKSDVLVGMDGTGMMNAIFMPEGGVVVHIRPYGCKEYLPGKGINFNRLWSANPGRVIRHESEDRQTTRFPTNIAELPERVFNRSSNSSTSYRFSFILKQDTLVDPPAFRCILDTAHKLLHGIPVNWNVHLACTRSVFS</sequence>
<feature type="domain" description="Glycosyltransferase 61 catalytic" evidence="6">
    <location>
        <begin position="337"/>
        <end position="454"/>
    </location>
</feature>
<organism evidence="7 8">
    <name type="scientific">Taxus chinensis</name>
    <name type="common">Chinese yew</name>
    <name type="synonym">Taxus wallichiana var. chinensis</name>
    <dbReference type="NCBI Taxonomy" id="29808"/>
    <lineage>
        <taxon>Eukaryota</taxon>
        <taxon>Viridiplantae</taxon>
        <taxon>Streptophyta</taxon>
        <taxon>Embryophyta</taxon>
        <taxon>Tracheophyta</taxon>
        <taxon>Spermatophyta</taxon>
        <taxon>Pinopsida</taxon>
        <taxon>Pinidae</taxon>
        <taxon>Conifers II</taxon>
        <taxon>Cupressales</taxon>
        <taxon>Taxaceae</taxon>
        <taxon>Taxus</taxon>
    </lineage>
</organism>
<dbReference type="GO" id="GO:0000139">
    <property type="term" value="C:Golgi membrane"/>
    <property type="evidence" value="ECO:0007669"/>
    <property type="project" value="UniProtKB-SubCell"/>
</dbReference>
<accession>A0AA38LE11</accession>
<evidence type="ECO:0000256" key="5">
    <source>
        <dbReference type="SAM" id="MobiDB-lite"/>
    </source>
</evidence>